<dbReference type="InterPro" id="IPR011989">
    <property type="entry name" value="ARM-like"/>
</dbReference>
<feature type="region of interest" description="Disordered" evidence="4">
    <location>
        <begin position="3245"/>
        <end position="3337"/>
    </location>
</feature>
<keyword evidence="9" id="KW-1185">Reference proteome</keyword>
<dbReference type="Pfam" id="PF00454">
    <property type="entry name" value="PI3_PI4_kinase"/>
    <property type="match status" value="1"/>
</dbReference>
<dbReference type="Gene3D" id="1.10.1070.11">
    <property type="entry name" value="Phosphatidylinositol 3-/4-kinase, catalytic domain"/>
    <property type="match status" value="1"/>
</dbReference>
<evidence type="ECO:0000256" key="1">
    <source>
        <dbReference type="ARBA" id="ARBA00007234"/>
    </source>
</evidence>
<dbReference type="FunFam" id="1.10.1070.11:FF:000030">
    <property type="entry name" value="Histone acetylase complex subunit Paf400"/>
    <property type="match status" value="1"/>
</dbReference>
<feature type="region of interest" description="Disordered" evidence="4">
    <location>
        <begin position="2030"/>
        <end position="2060"/>
    </location>
</feature>
<feature type="region of interest" description="Disordered" evidence="4">
    <location>
        <begin position="165"/>
        <end position="209"/>
    </location>
</feature>
<evidence type="ECO:0000259" key="7">
    <source>
        <dbReference type="PROSITE" id="PS51190"/>
    </source>
</evidence>
<dbReference type="InterPro" id="IPR046805">
    <property type="entry name" value="Tra1_ring"/>
</dbReference>
<dbReference type="InterPro" id="IPR014009">
    <property type="entry name" value="PIK_FAT"/>
</dbReference>
<comment type="caution">
    <text evidence="8">The sequence shown here is derived from an EMBL/GenBank/DDBJ whole genome shotgun (WGS) entry which is preliminary data.</text>
</comment>
<dbReference type="EMBL" id="JAPDFR010000009">
    <property type="protein sequence ID" value="KAK0383567.1"/>
    <property type="molecule type" value="Genomic_DNA"/>
</dbReference>
<dbReference type="SUPFAM" id="SSF56112">
    <property type="entry name" value="Protein kinase-like (PK-like)"/>
    <property type="match status" value="1"/>
</dbReference>
<evidence type="ECO:0000259" key="5">
    <source>
        <dbReference type="PROSITE" id="PS50290"/>
    </source>
</evidence>
<accession>A0AA39L484</accession>
<dbReference type="SMART" id="SM01343">
    <property type="entry name" value="FATC"/>
    <property type="match status" value="1"/>
</dbReference>
<feature type="compositionally biased region" description="Polar residues" evidence="4">
    <location>
        <begin position="3326"/>
        <end position="3335"/>
    </location>
</feature>
<dbReference type="InterPro" id="IPR000403">
    <property type="entry name" value="PI3/4_kinase_cat_dom"/>
</dbReference>
<dbReference type="SMART" id="SM00146">
    <property type="entry name" value="PI3Kc"/>
    <property type="match status" value="1"/>
</dbReference>
<evidence type="ECO:0000313" key="9">
    <source>
        <dbReference type="Proteomes" id="UP001175261"/>
    </source>
</evidence>
<comment type="subunit">
    <text evidence="2">Associates with DNA double-strand breaks.</text>
</comment>
<dbReference type="GO" id="GO:0035267">
    <property type="term" value="C:NuA4 histone acetyltransferase complex"/>
    <property type="evidence" value="ECO:0007669"/>
    <property type="project" value="TreeGrafter"/>
</dbReference>
<protein>
    <recommendedName>
        <fullName evidence="10">Non-specific serine/threonine protein kinase</fullName>
    </recommendedName>
</protein>
<evidence type="ECO:0000313" key="8">
    <source>
        <dbReference type="EMBL" id="KAK0383567.1"/>
    </source>
</evidence>
<gene>
    <name evidence="8" type="ORF">NLU13_9478</name>
</gene>
<evidence type="ECO:0000259" key="6">
    <source>
        <dbReference type="PROSITE" id="PS51189"/>
    </source>
</evidence>
<comment type="function">
    <text evidence="3">Serine/threonine protein kinase which activates checkpoint signaling upon genotoxic stresses such as ionizing radiation (IR), ultraviolet light (UV), or DNA replication stalling, thereby acting as a DNA damage sensor. Recognizes the substrate consensus sequence [ST]-Q. Phosphorylates histone H2A to form H2AS128ph (gamma-H2A) at sites of DNA damage, involved in the regulation of DNA damage response mechanism. Required for the control of telomere length and genome stability.</text>
</comment>
<dbReference type="PANTHER" id="PTHR11139">
    <property type="entry name" value="ATAXIA TELANGIECTASIA MUTATED ATM -RELATED"/>
    <property type="match status" value="1"/>
</dbReference>
<dbReference type="Pfam" id="PF02260">
    <property type="entry name" value="FATC"/>
    <property type="match status" value="1"/>
</dbReference>
<feature type="compositionally biased region" description="Polar residues" evidence="4">
    <location>
        <begin position="165"/>
        <end position="190"/>
    </location>
</feature>
<dbReference type="InterPro" id="IPR011009">
    <property type="entry name" value="Kinase-like_dom_sf"/>
</dbReference>
<dbReference type="GO" id="GO:0006281">
    <property type="term" value="P:DNA repair"/>
    <property type="evidence" value="ECO:0007669"/>
    <property type="project" value="TreeGrafter"/>
</dbReference>
<dbReference type="InterPro" id="IPR046807">
    <property type="entry name" value="Tra1_central"/>
</dbReference>
<comment type="similarity">
    <text evidence="1">Belongs to the PI3/PI4-kinase family. TRA1 subfamily.</text>
</comment>
<dbReference type="InterPro" id="IPR016024">
    <property type="entry name" value="ARM-type_fold"/>
</dbReference>
<dbReference type="InterPro" id="IPR050517">
    <property type="entry name" value="DDR_Repair_Kinase"/>
</dbReference>
<dbReference type="Gene3D" id="1.25.10.10">
    <property type="entry name" value="Leucine-rich Repeat Variant"/>
    <property type="match status" value="1"/>
</dbReference>
<reference evidence="8" key="1">
    <citation type="submission" date="2022-10" db="EMBL/GenBank/DDBJ databases">
        <title>Determination and structural analysis of whole genome sequence of Sarocladium strictum F4-1.</title>
        <authorList>
            <person name="Hu L."/>
            <person name="Jiang Y."/>
        </authorList>
    </citation>
    <scope>NUCLEOTIDE SEQUENCE</scope>
    <source>
        <strain evidence="8">F4-1</strain>
    </source>
</reference>
<dbReference type="CDD" id="cd05163">
    <property type="entry name" value="PIKK_TRRAP"/>
    <property type="match status" value="1"/>
</dbReference>
<dbReference type="GO" id="GO:0006355">
    <property type="term" value="P:regulation of DNA-templated transcription"/>
    <property type="evidence" value="ECO:0007669"/>
    <property type="project" value="TreeGrafter"/>
</dbReference>
<dbReference type="Pfam" id="PF20175">
    <property type="entry name" value="Tra1_central"/>
    <property type="match status" value="1"/>
</dbReference>
<dbReference type="InterPro" id="IPR003151">
    <property type="entry name" value="PIK-rel_kinase_FAT"/>
</dbReference>
<feature type="domain" description="FAT" evidence="6">
    <location>
        <begin position="2675"/>
        <end position="3232"/>
    </location>
</feature>
<dbReference type="InterPro" id="IPR036940">
    <property type="entry name" value="PI3/4_kinase_cat_sf"/>
</dbReference>
<sequence length="3865" mass="440537">MSGGNTIDDVVKRLSTPETDVKIKVEAATTLRDSLEHYTSGPIYPPFLKRLMPIFINILRGPCIFQSNSPEQKLRNCVLEVLHRLPTGPTPTEPFEPYAEEVVELMMQLVRTDNEENATLCVKITSDVMRHQHKVLQPKVQQFLTLIQDLFEQMEKVVKEQLDNASISTNSQPGAPSTPGGSQANFQSPRPGSPVTAVTDLGADPQQQNRPLLKGMQSFKVLSECPIIVVSIFQVYRSTVQTNVRSFVPLIRNVLCIEASAQKQAHADAAARGEIHTGVSPAIKNRAAFGEFITAQVKTMSFLAYLLRQYSNQLQEFLPKLPEIVVRLLKDCPREKSGARKELLIAMRHIINYNFRKIFLPKIDELLDERTLTGDGLTVFETMRPLAYSTLADLIHHVRDSLSPAQIRKTVEVYTRNLQDNFPGTSFQTMSAKLLLNMAECIAKLPNKVDARHYLIMILNAIGDKFAAMNRQYPNAVKLSKLYSQQAQDASPDTYLADKEPLPDWDETDIFNAVPIKTTNPRDRNADPVADNKFLFKNLMNGLKNTFYQLRSCNVGTSVDLQQAPLHWREVSCGFTAEEVHVIVKLFREGAYVFRYYEIEKPATESQYMSPVEYMANFYMVSSSKEEKELLETFATVFHCIDPATFHEVFQQEIPRLYDMIFEHTALLHIPQFFLASEATSPSFCGMLLQFLMDRIDQVGSADVKKSSILLRLFKLAFMAVTLFAAHNEQVLLPHVVNIVTKSIELSTKAEEPMNYFLLLRSLFRSIGGGKFEQLYKQILPLLEMLLDVLNNLLMAARKPAERDLYVELCLTVPARLSHLLPHLSFLMRPLVVALRAGTDLVGQGLRTLELCVDNLTADYLDPIMAPVIDELMTALFDHLKPHPYSHFHAHTTMRILGKLGGRNRKFMTGAVPLSYKNFADDSSSFDVSLIGSKKDRAFPMELGVDSAIQKLMETPKSGKSNTQRHCDGYYKKQALHFIKAQLKLRIGYDQVPDDLPRIVRLQAQEFSTTRKPDIAFASFETSDRDRSIAKKDDEDNTLKRLLKALMFAHSLPDLKNEASSFLVSLCQHFAIIEVGRTLVELKRNSNPFDPKAGEGPLQVDTRVISDAVVEAMASDHPEVREAAQGALREMHGALATIMGSETNVGRFPFFNNLSNTFCHSCYEEEWFTKTGGSVGINFLLTELDLGDAWVVSKQIDFIRALMYVIKDMPQDLPEKTRRMAQTSLEVLLRRITKNVKKADALPIQQQPGQPPARQPRLASICMQFNNELSHMNKHVRETAKSSLELIAKSCECEVWELLEPYKDRFFQPIYAKPLRALPFAIQIGYINAMTYHMSLKSDWIKFDENLNRLLMESLALADANDESLANKPAEFRTHEHIVSLRISCIKLLSTAMPIEEFSNGATKAKILHVFFKCLYSESKPTIAAANEALRVVLSVEKRLPKDLLQAGLRPVLASLSDPKRLSTAGLDNLSRLLKLLTSYFKVEIGARLLDQIDSIVEPSAWQPISFTFFEQQPQMKVIAAILNIFHLLPPPAEAFKERLIDCFLGLEEKLRRTHQSPFRLPIYHYMNRYPSEIWAYLLGKIDDLKYGRLLAQTLRHPMSNPLREVAVKSVDGLIAKCNEIVAQNNDTKFTAVVNTVHILDSLSRYPSADGWLDKKEHIQWLKNIGRELESQRRVHTLPAQLRLPAYQAVRHVIKILVAALRKNPKDLDALLSLVEYMTTEDLHQTQPLLAFIYEEVICSDSVEFWKSTFLRCLDVYAGKQSSNKMKYFLLHYIVNPIVAMDVQRNWNKTTQCKGSKLLDRSVIDAVSTKIWKVHPEMTPDDQTQTGIDHTRFEVLQLSAMLVKYYHTTLQDTRKDIIKFGWTFIRLDDVINKHAAYVVIGYFIAHYETPPKIVTQVYLSLLKTNQNEGRALVTQALELIAPVLPKRCVSGPNERNPTWAMAPRRVLSDEGQNVQQMTSIFQFLQRHPDLFYENRDKYAVVIISSLRKIAAPPNPSHESKKLALNMMNLIYIWEKWRVEGRSSPLLAHRALSESPNSKKRKLDADQAMPSPPAGKPPGASERVEYQIPMAFRQKMIKFLIEFIAQLNERYQLPSAKTRDFSQVGLPQPAPVTELCKKAMDMLYNLVQPHFWGDIDLDLFPNVTDVILASDKTSAILNADPTDKEKYDEKFLTNIINTLQVVRILLNSKTDDWIQKNMASIQKVLDKCLKSENPEIQDCLHLADKKYDLGRDIRPTIKRVLDAVPEDTPMEDADADADAEPQNSGFVDYLSQLATEAMNASAYTSGVNILWSLGQRKPAVIEQHIPALMKALQSKHAREHVQHYNTIASHVAGGQARTQDGNATTGEMSAHELDIQTKLMIKEIQTVALRMESLGDSRRPFLSVLATLVEKSMHIELCEEILRMVEGWIFRSEGTWPTLKEKTAVLHKMLSFEHRQDPTMLTKFLELVIRIYEDPKIARTELTVRMEHAFLIGTRASDVEMRNRFMAIFDKSLSKTASARLSYVLTSQNWDTLADSYWLAQASQLLLGGMEMNSTIRLHPEDFKALSASQLAVMFSNDKTKREPTLMADDKFDALMASHRRFMSELGDVKVRDMIEPLSQLQHIDTQLAHELWLTLFPMFWSATARDERTDLERGMVAVLTKDYHTRQIDKRPNVVQSLVEGTARTWPQCKLPPHVLKFEAKTYDAWYTALVQLENNAILPGDDSATVRESNLDALVELYASLDEKDLFYGTWRRRCQFVETNAALSYEQNGMWDKAQKLYENAQVKARTSVIPFSQAEYTLWEDHWVLCAQKLQQWDILQDFAKHENFQDLLLECAWRNTEMWQEEQHREALDNIIKGVMDAPTPRRAFFQAFMSLLKFHNQQESGNEFARVCDEAIQLSIRKWHQLPSGLTNAHIPLLQNFQQLVEMHDASVICQSLAATNANNLDVKSGELKLLLGGWRERLPNVWDDITAWQDLVTWRQHIFSLINQTYLQLLPQQNQQNAAGASSFAYRGYHETAWIINRFAHVARKHNLPEVCISQLSRIYTLPNIEIQEAFLKLREQAKCHYENADELSSGLDVINNTNLNYFSPQQKAEFYTLKGMFLEKLHQKAEADSAYGTALYFDIGAAKAWAEWGYFNDRKFKEDPSDLNAARQALTSYLQAAGSYKNAKSRKLLARILWLLSLDDAQGTIAMGFDDFKGETPIWYWITFIPQLLTGLGHKEAPRVYQILLKIAKSYPQALYFQLRTNREDMLVIKKNQEAKEKAKLRAQSAASNGKPSASPSLPKQEPPRPDGAAASRPATANGAETPVVKSEANDSNDTSQAPPAPAAPAVPNATPNPAVAAQDQQSGQNQKKPPWELTEEIMSVLKTAFPLLALSMETMVDQIQKHFKCPPDEDAYRLIVALLNDALAYVSRTPASFARSVKLPAATETNITRFAETILPSHIKKSFEADFVDVKPTMYEYIHKLRHWRNKFEEKLDRRVTHVSLETFSPHLSEFRYQKFDEVEIPGQYLQHKDKNQDFIRIERFLPNVDLVRSISASYRRLKMRGHDGSVHSWAIQHPAARHCRREERILQLFRQLNQTLSRKKESRRRDLQFTLPLMVPLAPHIRIVQEDTSYITLQGIYEDHCRRNGMSKDEPVLFTMDKLRGALESKSAPNKPEQTMTARMEVFNAIQQKWVPQTVALEYFQKIFPHFNDFWLFRRQFSYQLSALTFMTYILYMHNRYPQKINIARGSGNIWGSELMSFMSTSKPFFHNPEPVPFRLTPNLQTLMGPLATEGIFACSLMAIARCLVEPEYELEHALTLFVRDEMIFWLTSSHRNGISENQLRESVQVNSDSIVKRAISLAHNPSGNLPANQTVIDAIAKAVNPMNLAQCDALWMAYL</sequence>
<evidence type="ECO:0008006" key="10">
    <source>
        <dbReference type="Google" id="ProtNLM"/>
    </source>
</evidence>
<feature type="compositionally biased region" description="Low complexity" evidence="4">
    <location>
        <begin position="3313"/>
        <end position="3325"/>
    </location>
</feature>
<evidence type="ECO:0000256" key="3">
    <source>
        <dbReference type="ARBA" id="ARBA00025079"/>
    </source>
</evidence>
<dbReference type="PROSITE" id="PS50290">
    <property type="entry name" value="PI3_4_KINASE_3"/>
    <property type="match status" value="1"/>
</dbReference>
<dbReference type="PROSITE" id="PS51190">
    <property type="entry name" value="FATC"/>
    <property type="match status" value="1"/>
</dbReference>
<dbReference type="Pfam" id="PF02259">
    <property type="entry name" value="FAT"/>
    <property type="match status" value="1"/>
</dbReference>
<evidence type="ECO:0000256" key="2">
    <source>
        <dbReference type="ARBA" id="ARBA00011370"/>
    </source>
</evidence>
<dbReference type="PROSITE" id="PS51189">
    <property type="entry name" value="FAT"/>
    <property type="match status" value="1"/>
</dbReference>
<feature type="domain" description="PI3K/PI4K catalytic" evidence="5">
    <location>
        <begin position="3510"/>
        <end position="3836"/>
    </location>
</feature>
<dbReference type="GO" id="GO:0000124">
    <property type="term" value="C:SAGA complex"/>
    <property type="evidence" value="ECO:0007669"/>
    <property type="project" value="TreeGrafter"/>
</dbReference>
<name>A0AA39L484_SARSR</name>
<dbReference type="PANTHER" id="PTHR11139:SF1">
    <property type="entry name" value="TRANSFORMATION_TRANSCRIPTION DOMAIN-ASSOCIATED PROTEIN"/>
    <property type="match status" value="1"/>
</dbReference>
<organism evidence="8 9">
    <name type="scientific">Sarocladium strictum</name>
    <name type="common">Black bundle disease fungus</name>
    <name type="synonym">Acremonium strictum</name>
    <dbReference type="NCBI Taxonomy" id="5046"/>
    <lineage>
        <taxon>Eukaryota</taxon>
        <taxon>Fungi</taxon>
        <taxon>Dikarya</taxon>
        <taxon>Ascomycota</taxon>
        <taxon>Pezizomycotina</taxon>
        <taxon>Sordariomycetes</taxon>
        <taxon>Hypocreomycetidae</taxon>
        <taxon>Hypocreales</taxon>
        <taxon>Sarocladiaceae</taxon>
        <taxon>Sarocladium</taxon>
    </lineage>
</organism>
<evidence type="ECO:0000256" key="4">
    <source>
        <dbReference type="SAM" id="MobiDB-lite"/>
    </source>
</evidence>
<dbReference type="Pfam" id="PF20206">
    <property type="entry name" value="Tra1_ring"/>
    <property type="match status" value="1"/>
</dbReference>
<dbReference type="SUPFAM" id="SSF48371">
    <property type="entry name" value="ARM repeat"/>
    <property type="match status" value="3"/>
</dbReference>
<dbReference type="GO" id="GO:0005634">
    <property type="term" value="C:nucleus"/>
    <property type="evidence" value="ECO:0007669"/>
    <property type="project" value="TreeGrafter"/>
</dbReference>
<feature type="domain" description="FATC" evidence="7">
    <location>
        <begin position="3833"/>
        <end position="3865"/>
    </location>
</feature>
<proteinExistence type="inferred from homology"/>
<dbReference type="Proteomes" id="UP001175261">
    <property type="component" value="Unassembled WGS sequence"/>
</dbReference>
<feature type="compositionally biased region" description="Polar residues" evidence="4">
    <location>
        <begin position="3252"/>
        <end position="3265"/>
    </location>
</feature>
<dbReference type="InterPro" id="IPR003152">
    <property type="entry name" value="FATC_dom"/>
</dbReference>